<gene>
    <name evidence="1" type="ORF">PROQFM164_S04g000649</name>
</gene>
<protein>
    <submittedName>
        <fullName evidence="1">Genomic scaffold, ProqFM164S04</fullName>
    </submittedName>
</protein>
<dbReference type="AlphaFoldDB" id="W6QG51"/>
<organism evidence="1 2">
    <name type="scientific">Penicillium roqueforti (strain FM164)</name>
    <dbReference type="NCBI Taxonomy" id="1365484"/>
    <lineage>
        <taxon>Eukaryota</taxon>
        <taxon>Fungi</taxon>
        <taxon>Dikarya</taxon>
        <taxon>Ascomycota</taxon>
        <taxon>Pezizomycotina</taxon>
        <taxon>Eurotiomycetes</taxon>
        <taxon>Eurotiomycetidae</taxon>
        <taxon>Eurotiales</taxon>
        <taxon>Aspergillaceae</taxon>
        <taxon>Penicillium</taxon>
    </lineage>
</organism>
<dbReference type="STRING" id="1365484.W6QG51"/>
<keyword evidence="2" id="KW-1185">Reference proteome</keyword>
<proteinExistence type="predicted"/>
<evidence type="ECO:0000313" key="1">
    <source>
        <dbReference type="EMBL" id="CDM35768.1"/>
    </source>
</evidence>
<dbReference type="EMBL" id="HG792018">
    <property type="protein sequence ID" value="CDM35768.1"/>
    <property type="molecule type" value="Genomic_DNA"/>
</dbReference>
<evidence type="ECO:0000313" key="2">
    <source>
        <dbReference type="Proteomes" id="UP000030686"/>
    </source>
</evidence>
<sequence length="73" mass="8913">MRLGSGNLCNPLRDQHDRRSFRERGLEHERRWKKGREHVYRVNSYHVPTNDKVLVRNFKKCMPNHQPIWTCVE</sequence>
<dbReference type="Proteomes" id="UP000030686">
    <property type="component" value="Unassembled WGS sequence"/>
</dbReference>
<name>W6QG51_PENRF</name>
<accession>W6QG51</accession>
<dbReference type="OrthoDB" id="309640at2759"/>
<reference evidence="1" key="1">
    <citation type="journal article" date="2014" name="Nat. Commun.">
        <title>Multiple recent horizontal transfers of a large genomic region in cheese making fungi.</title>
        <authorList>
            <person name="Cheeseman K."/>
            <person name="Ropars J."/>
            <person name="Renault P."/>
            <person name="Dupont J."/>
            <person name="Gouzy J."/>
            <person name="Branca A."/>
            <person name="Abraham A.L."/>
            <person name="Ceppi M."/>
            <person name="Conseiller E."/>
            <person name="Debuchy R."/>
            <person name="Malagnac F."/>
            <person name="Goarin A."/>
            <person name="Silar P."/>
            <person name="Lacoste S."/>
            <person name="Sallet E."/>
            <person name="Bensimon A."/>
            <person name="Giraud T."/>
            <person name="Brygoo Y."/>
        </authorList>
    </citation>
    <scope>NUCLEOTIDE SEQUENCE [LARGE SCALE GENOMIC DNA]</scope>
    <source>
        <strain evidence="1">FM164</strain>
    </source>
</reference>